<name>A0ABN3PAD2_9MICO</name>
<evidence type="ECO:0008006" key="3">
    <source>
        <dbReference type="Google" id="ProtNLM"/>
    </source>
</evidence>
<comment type="caution">
    <text evidence="1">The sequence shown here is derived from an EMBL/GenBank/DDBJ whole genome shotgun (WGS) entry which is preliminary data.</text>
</comment>
<organism evidence="1 2">
    <name type="scientific">Microbacterium binotii</name>
    <dbReference type="NCBI Taxonomy" id="462710"/>
    <lineage>
        <taxon>Bacteria</taxon>
        <taxon>Bacillati</taxon>
        <taxon>Actinomycetota</taxon>
        <taxon>Actinomycetes</taxon>
        <taxon>Micrococcales</taxon>
        <taxon>Microbacteriaceae</taxon>
        <taxon>Microbacterium</taxon>
    </lineage>
</organism>
<keyword evidence="2" id="KW-1185">Reference proteome</keyword>
<accession>A0ABN3PAD2</accession>
<evidence type="ECO:0000313" key="2">
    <source>
        <dbReference type="Proteomes" id="UP001500274"/>
    </source>
</evidence>
<sequence>MGWVWGTLWSRGRIERHGRLFVFRGMPSWAFPRGGVCVGHCFLTGDGRIDDRLIAHESVHERQWRRFGILMPILYSIAGRNPLRNRFEIEAGLANGNYIPR</sequence>
<gene>
    <name evidence="1" type="ORF">GCM10009862_02030</name>
</gene>
<evidence type="ECO:0000313" key="1">
    <source>
        <dbReference type="EMBL" id="GAA2566954.1"/>
    </source>
</evidence>
<reference evidence="1 2" key="1">
    <citation type="journal article" date="2019" name="Int. J. Syst. Evol. Microbiol.">
        <title>The Global Catalogue of Microorganisms (GCM) 10K type strain sequencing project: providing services to taxonomists for standard genome sequencing and annotation.</title>
        <authorList>
            <consortium name="The Broad Institute Genomics Platform"/>
            <consortium name="The Broad Institute Genome Sequencing Center for Infectious Disease"/>
            <person name="Wu L."/>
            <person name="Ma J."/>
        </authorList>
    </citation>
    <scope>NUCLEOTIDE SEQUENCE [LARGE SCALE GENOMIC DNA]</scope>
    <source>
        <strain evidence="1 2">JCM 16365</strain>
    </source>
</reference>
<dbReference type="Proteomes" id="UP001500274">
    <property type="component" value="Unassembled WGS sequence"/>
</dbReference>
<proteinExistence type="predicted"/>
<protein>
    <recommendedName>
        <fullName evidence="3">Fe-S oxidoreductase</fullName>
    </recommendedName>
</protein>
<dbReference type="EMBL" id="BAAARI010000001">
    <property type="protein sequence ID" value="GAA2566954.1"/>
    <property type="molecule type" value="Genomic_DNA"/>
</dbReference>